<dbReference type="InterPro" id="IPR006626">
    <property type="entry name" value="PbH1"/>
</dbReference>
<name>A0A382I3B8_9ZZZZ</name>
<dbReference type="AlphaFoldDB" id="A0A382I3B8"/>
<reference evidence="2" key="1">
    <citation type="submission" date="2018-05" db="EMBL/GenBank/DDBJ databases">
        <authorList>
            <person name="Lanie J.A."/>
            <person name="Ng W.-L."/>
            <person name="Kazmierczak K.M."/>
            <person name="Andrzejewski T.M."/>
            <person name="Davidsen T.M."/>
            <person name="Wayne K.J."/>
            <person name="Tettelin H."/>
            <person name="Glass J.I."/>
            <person name="Rusch D."/>
            <person name="Podicherti R."/>
            <person name="Tsui H.-C.T."/>
            <person name="Winkler M.E."/>
        </authorList>
    </citation>
    <scope>NUCLEOTIDE SEQUENCE</scope>
</reference>
<gene>
    <name evidence="2" type="ORF">METZ01_LOCUS246187</name>
</gene>
<dbReference type="InterPro" id="IPR011050">
    <property type="entry name" value="Pectin_lyase_fold/virulence"/>
</dbReference>
<feature type="domain" description="Right handed beta helix" evidence="1">
    <location>
        <begin position="30"/>
        <end position="176"/>
    </location>
</feature>
<accession>A0A382I3B8</accession>
<dbReference type="InterPro" id="IPR012334">
    <property type="entry name" value="Pectin_lyas_fold"/>
</dbReference>
<dbReference type="InterPro" id="IPR039448">
    <property type="entry name" value="Beta_helix"/>
</dbReference>
<evidence type="ECO:0000313" key="2">
    <source>
        <dbReference type="EMBL" id="SVB93333.1"/>
    </source>
</evidence>
<dbReference type="Pfam" id="PF13229">
    <property type="entry name" value="Beta_helix"/>
    <property type="match status" value="1"/>
</dbReference>
<sequence length="455" mass="47695">DNMTITNNTAVGSHGGGIWTNDSGGAGNWSDGWTMTNSTIRGNTGHWFGGGILFAWSHPTLINCTISDNTSGWGGGGIMGLESGFTIKESMVSDNYGGGIFVWGPLYGIEGPVIQDCLVTGNQTGGDVGGIFFQEDVDATITRTYVVDNYASGYVSGIGVLGSSATLDKVTVSGNSSGAGGSLGGGNGATVDMTNSIFWNNTGDDDWDEFVNIGFLNVTYSNIEGGVFGAGNINIDPLFTDSDNGDFTLQPESPCIDAGSADLDGDGTDDIGYAGDAPDMGAFELGGILGCNDPEAENYDPGANMNDGSCIYGPPMVTYNNGWNIVGLPLEVEDTHYETLFPNAQEGTLYSFAEGVYIEQNELVAGNGYLLRMITNDTLPLIGEPIYGVSIPLTVGWNLFSGTSSAFSVDDIYANDIVYSGTIYGLDANYYSPESIEPGRGYWVRATEDGEITLG</sequence>
<dbReference type="NCBIfam" id="NF041518">
    <property type="entry name" value="choice_anch_Q"/>
    <property type="match status" value="1"/>
</dbReference>
<organism evidence="2">
    <name type="scientific">marine metagenome</name>
    <dbReference type="NCBI Taxonomy" id="408172"/>
    <lineage>
        <taxon>unclassified sequences</taxon>
        <taxon>metagenomes</taxon>
        <taxon>ecological metagenomes</taxon>
    </lineage>
</organism>
<evidence type="ECO:0000259" key="1">
    <source>
        <dbReference type="Pfam" id="PF13229"/>
    </source>
</evidence>
<dbReference type="EMBL" id="UINC01064554">
    <property type="protein sequence ID" value="SVB93333.1"/>
    <property type="molecule type" value="Genomic_DNA"/>
</dbReference>
<proteinExistence type="predicted"/>
<protein>
    <recommendedName>
        <fullName evidence="1">Right handed beta helix domain-containing protein</fullName>
    </recommendedName>
</protein>
<dbReference type="SUPFAM" id="SSF51126">
    <property type="entry name" value="Pectin lyase-like"/>
    <property type="match status" value="1"/>
</dbReference>
<dbReference type="Gene3D" id="2.160.20.10">
    <property type="entry name" value="Single-stranded right-handed beta-helix, Pectin lyase-like"/>
    <property type="match status" value="1"/>
</dbReference>
<dbReference type="SMART" id="SM00710">
    <property type="entry name" value="PbH1"/>
    <property type="match status" value="5"/>
</dbReference>
<feature type="non-terminal residue" evidence="2">
    <location>
        <position position="1"/>
    </location>
</feature>
<dbReference type="InterPro" id="IPR059226">
    <property type="entry name" value="Choice_anch_Q_dom"/>
</dbReference>
<feature type="non-terminal residue" evidence="2">
    <location>
        <position position="455"/>
    </location>
</feature>